<dbReference type="SUPFAM" id="SSF53254">
    <property type="entry name" value="Phosphoglycerate mutase-like"/>
    <property type="match status" value="1"/>
</dbReference>
<evidence type="ECO:0000313" key="1">
    <source>
        <dbReference type="EMBL" id="GAA1691501.1"/>
    </source>
</evidence>
<proteinExistence type="predicted"/>
<dbReference type="Proteomes" id="UP001501690">
    <property type="component" value="Unassembled WGS sequence"/>
</dbReference>
<comment type="caution">
    <text evidence="1">The sequence shown here is derived from an EMBL/GenBank/DDBJ whole genome shotgun (WGS) entry which is preliminary data.</text>
</comment>
<dbReference type="Gene3D" id="3.40.50.1240">
    <property type="entry name" value="Phosphoglycerate mutase-like"/>
    <property type="match status" value="1"/>
</dbReference>
<keyword evidence="2" id="KW-1185">Reference proteome</keyword>
<dbReference type="InterPro" id="IPR029033">
    <property type="entry name" value="His_PPase_superfam"/>
</dbReference>
<protein>
    <submittedName>
        <fullName evidence="1">Uncharacterized protein</fullName>
    </submittedName>
</protein>
<sequence length="119" mass="12731">MNFPLLRARETARIIAEGLNTPFGTAYPKLAERDYGELEGTSAAAAIARWPDREYPGAASLDSVAVHGVVALTRIATDFPARRCSWSATAREVVVLEGHDRAAAVARRGHPGQGAPRAH</sequence>
<name>A0ABP4TTM4_9MICO</name>
<accession>A0ABP4TTM4</accession>
<reference evidence="2" key="1">
    <citation type="journal article" date="2019" name="Int. J. Syst. Evol. Microbiol.">
        <title>The Global Catalogue of Microorganisms (GCM) 10K type strain sequencing project: providing services to taxonomists for standard genome sequencing and annotation.</title>
        <authorList>
            <consortium name="The Broad Institute Genomics Platform"/>
            <consortium name="The Broad Institute Genome Sequencing Center for Infectious Disease"/>
            <person name="Wu L."/>
            <person name="Ma J."/>
        </authorList>
    </citation>
    <scope>NUCLEOTIDE SEQUENCE [LARGE SCALE GENOMIC DNA]</scope>
    <source>
        <strain evidence="2">JCM 15577</strain>
    </source>
</reference>
<organism evidence="1 2">
    <name type="scientific">Microbacterium sediminicola</name>
    <dbReference type="NCBI Taxonomy" id="415210"/>
    <lineage>
        <taxon>Bacteria</taxon>
        <taxon>Bacillati</taxon>
        <taxon>Actinomycetota</taxon>
        <taxon>Actinomycetes</taxon>
        <taxon>Micrococcales</taxon>
        <taxon>Microbacteriaceae</taxon>
        <taxon>Microbacterium</taxon>
    </lineage>
</organism>
<dbReference type="EMBL" id="BAAAPL010000001">
    <property type="protein sequence ID" value="GAA1691501.1"/>
    <property type="molecule type" value="Genomic_DNA"/>
</dbReference>
<dbReference type="Pfam" id="PF00300">
    <property type="entry name" value="His_Phos_1"/>
    <property type="match status" value="1"/>
</dbReference>
<gene>
    <name evidence="1" type="ORF">GCM10009808_05620</name>
</gene>
<dbReference type="InterPro" id="IPR013078">
    <property type="entry name" value="His_Pase_superF_clade-1"/>
</dbReference>
<evidence type="ECO:0000313" key="2">
    <source>
        <dbReference type="Proteomes" id="UP001501690"/>
    </source>
</evidence>